<protein>
    <submittedName>
        <fullName evidence="2">Unannotated protein</fullName>
    </submittedName>
</protein>
<dbReference type="SUPFAM" id="SSF53335">
    <property type="entry name" value="S-adenosyl-L-methionine-dependent methyltransferases"/>
    <property type="match status" value="1"/>
</dbReference>
<dbReference type="EMBL" id="CAEZSE010000113">
    <property type="protein sequence ID" value="CAB4537305.1"/>
    <property type="molecule type" value="Genomic_DNA"/>
</dbReference>
<evidence type="ECO:0000313" key="2">
    <source>
        <dbReference type="EMBL" id="CAB4664414.1"/>
    </source>
</evidence>
<accession>A0A6J6LV59</accession>
<dbReference type="InterPro" id="IPR029063">
    <property type="entry name" value="SAM-dependent_MTases_sf"/>
</dbReference>
<dbReference type="EMBL" id="CAEZWU010000051">
    <property type="protein sequence ID" value="CAB4664414.1"/>
    <property type="molecule type" value="Genomic_DNA"/>
</dbReference>
<proteinExistence type="predicted"/>
<sequence>MMTELTPEVIDYIKDHKLDLLLNSDVTPVKKSIYESVDPKVVVPKSPEWDDLVRLHKLVRSRKVTTVLEFGCGYSTVIFADAIEKNKQEFGDFVTSNLRRSNPFEVHSVDDMAKYIKIAKSRLPKNLKSCVKFTKSEVMMTTFAGRICTEYSNLPNICPDFIYLDAPSQDSAKGEISGISTRHPDRLPMSCDLLKIEHFLLPGTIVLVDGRTANARFLRTNFQRNWLYQHDVLNDAHVFELVESPLGRYNKAQIEFCLGKNWFEMVKTN</sequence>
<dbReference type="AlphaFoldDB" id="A0A6J6LV59"/>
<reference evidence="2" key="1">
    <citation type="submission" date="2020-05" db="EMBL/GenBank/DDBJ databases">
        <authorList>
            <person name="Chiriac C."/>
            <person name="Salcher M."/>
            <person name="Ghai R."/>
            <person name="Kavagutti S V."/>
        </authorList>
    </citation>
    <scope>NUCLEOTIDE SEQUENCE</scope>
</reference>
<evidence type="ECO:0000313" key="1">
    <source>
        <dbReference type="EMBL" id="CAB4537305.1"/>
    </source>
</evidence>
<name>A0A6J6LV59_9ZZZZ</name>
<gene>
    <name evidence="1" type="ORF">UFOPK1353_00738</name>
    <name evidence="2" type="ORF">UFOPK2292_00476</name>
</gene>
<organism evidence="2">
    <name type="scientific">freshwater metagenome</name>
    <dbReference type="NCBI Taxonomy" id="449393"/>
    <lineage>
        <taxon>unclassified sequences</taxon>
        <taxon>metagenomes</taxon>
        <taxon>ecological metagenomes</taxon>
    </lineage>
</organism>
<dbReference type="Gene3D" id="3.40.50.150">
    <property type="entry name" value="Vaccinia Virus protein VP39"/>
    <property type="match status" value="1"/>
</dbReference>